<feature type="transmembrane region" description="Helical" evidence="13">
    <location>
        <begin position="132"/>
        <end position="160"/>
    </location>
</feature>
<evidence type="ECO:0000256" key="11">
    <source>
        <dbReference type="ARBA" id="ARBA00023049"/>
    </source>
</evidence>
<comment type="subcellular location">
    <subcellularLocation>
        <location evidence="2">Cell membrane</location>
        <topology evidence="2">Multi-pass membrane protein</topology>
    </subcellularLocation>
</comment>
<dbReference type="PANTHER" id="PTHR35864">
    <property type="entry name" value="ZINC METALLOPROTEASE MJ0611-RELATED"/>
    <property type="match status" value="1"/>
</dbReference>
<dbReference type="Proteomes" id="UP001596044">
    <property type="component" value="Unassembled WGS sequence"/>
</dbReference>
<keyword evidence="10 13" id="KW-1133">Transmembrane helix</keyword>
<sequence length="213" mass="24569">MLAYFHLETLLPRLFAFLIAMTFHDAAHAGAAWLLGDRTARENHRLSLNPLAHLDALGLAMIVFGPYGWSKRIPVDPARFRWRPKLSNTLVYAAGPFMNLLLVLLFWWLYFFLPSLFGGSPESVTIEEWRVYLQYCIIVNLLIGLIHLLPLYPLDGWYILRGLFSDRNQGWFTRNERYGLLLVLILMITPLGQWGLAHIYPMAAHLVMNIFAL</sequence>
<evidence type="ECO:0000256" key="7">
    <source>
        <dbReference type="ARBA" id="ARBA00022723"/>
    </source>
</evidence>
<name>A0ABW0K483_9BACL</name>
<evidence type="ECO:0000256" key="12">
    <source>
        <dbReference type="ARBA" id="ARBA00023136"/>
    </source>
</evidence>
<evidence type="ECO:0000256" key="13">
    <source>
        <dbReference type="SAM" id="Phobius"/>
    </source>
</evidence>
<feature type="transmembrane region" description="Helical" evidence="13">
    <location>
        <begin position="180"/>
        <end position="200"/>
    </location>
</feature>
<keyword evidence="12 13" id="KW-0472">Membrane</keyword>
<organism evidence="14 15">
    <name type="scientific">Paenibacillus aestuarii</name>
    <dbReference type="NCBI Taxonomy" id="516965"/>
    <lineage>
        <taxon>Bacteria</taxon>
        <taxon>Bacillati</taxon>
        <taxon>Bacillota</taxon>
        <taxon>Bacilli</taxon>
        <taxon>Bacillales</taxon>
        <taxon>Paenibacillaceae</taxon>
        <taxon>Paenibacillus</taxon>
    </lineage>
</organism>
<evidence type="ECO:0000256" key="3">
    <source>
        <dbReference type="ARBA" id="ARBA00007931"/>
    </source>
</evidence>
<evidence type="ECO:0000256" key="10">
    <source>
        <dbReference type="ARBA" id="ARBA00022989"/>
    </source>
</evidence>
<evidence type="ECO:0000256" key="6">
    <source>
        <dbReference type="ARBA" id="ARBA00022692"/>
    </source>
</evidence>
<feature type="transmembrane region" description="Helical" evidence="13">
    <location>
        <begin position="48"/>
        <end position="69"/>
    </location>
</feature>
<evidence type="ECO:0000256" key="2">
    <source>
        <dbReference type="ARBA" id="ARBA00004651"/>
    </source>
</evidence>
<evidence type="ECO:0000256" key="1">
    <source>
        <dbReference type="ARBA" id="ARBA00001947"/>
    </source>
</evidence>
<comment type="caution">
    <text evidence="14">The sequence shown here is derived from an EMBL/GenBank/DDBJ whole genome shotgun (WGS) entry which is preliminary data.</text>
</comment>
<keyword evidence="5 14" id="KW-0645">Protease</keyword>
<evidence type="ECO:0000313" key="15">
    <source>
        <dbReference type="Proteomes" id="UP001596044"/>
    </source>
</evidence>
<comment type="similarity">
    <text evidence="3">Belongs to the peptidase M50B family.</text>
</comment>
<keyword evidence="9" id="KW-0862">Zinc</keyword>
<protein>
    <submittedName>
        <fullName evidence="14">Site-2 protease family protein</fullName>
    </submittedName>
</protein>
<keyword evidence="7" id="KW-0479">Metal-binding</keyword>
<evidence type="ECO:0000256" key="9">
    <source>
        <dbReference type="ARBA" id="ARBA00022833"/>
    </source>
</evidence>
<reference evidence="15" key="1">
    <citation type="journal article" date="2019" name="Int. J. Syst. Evol. Microbiol.">
        <title>The Global Catalogue of Microorganisms (GCM) 10K type strain sequencing project: providing services to taxonomists for standard genome sequencing and annotation.</title>
        <authorList>
            <consortium name="The Broad Institute Genomics Platform"/>
            <consortium name="The Broad Institute Genome Sequencing Center for Infectious Disease"/>
            <person name="Wu L."/>
            <person name="Ma J."/>
        </authorList>
    </citation>
    <scope>NUCLEOTIDE SEQUENCE [LARGE SCALE GENOMIC DNA]</scope>
    <source>
        <strain evidence="15">KACC 11904</strain>
    </source>
</reference>
<dbReference type="GO" id="GO:0006508">
    <property type="term" value="P:proteolysis"/>
    <property type="evidence" value="ECO:0007669"/>
    <property type="project" value="UniProtKB-KW"/>
</dbReference>
<evidence type="ECO:0000256" key="8">
    <source>
        <dbReference type="ARBA" id="ARBA00022801"/>
    </source>
</evidence>
<dbReference type="EMBL" id="JBHSMJ010000009">
    <property type="protein sequence ID" value="MFC5448029.1"/>
    <property type="molecule type" value="Genomic_DNA"/>
</dbReference>
<evidence type="ECO:0000256" key="5">
    <source>
        <dbReference type="ARBA" id="ARBA00022670"/>
    </source>
</evidence>
<keyword evidence="15" id="KW-1185">Reference proteome</keyword>
<keyword evidence="8" id="KW-0378">Hydrolase</keyword>
<feature type="transmembrane region" description="Helical" evidence="13">
    <location>
        <begin position="90"/>
        <end position="112"/>
    </location>
</feature>
<dbReference type="CDD" id="cd06158">
    <property type="entry name" value="S2P-M50_like_1"/>
    <property type="match status" value="1"/>
</dbReference>
<keyword evidence="6 13" id="KW-0812">Transmembrane</keyword>
<accession>A0ABW0K483</accession>
<keyword evidence="4" id="KW-1003">Cell membrane</keyword>
<feature type="transmembrane region" description="Helical" evidence="13">
    <location>
        <begin position="14"/>
        <end position="36"/>
    </location>
</feature>
<evidence type="ECO:0000313" key="14">
    <source>
        <dbReference type="EMBL" id="MFC5448029.1"/>
    </source>
</evidence>
<keyword evidence="11" id="KW-0482">Metalloprotease</keyword>
<dbReference type="InterPro" id="IPR052348">
    <property type="entry name" value="Metallopeptidase_M50B"/>
</dbReference>
<gene>
    <name evidence="14" type="ORF">ACFPOG_07140</name>
</gene>
<comment type="cofactor">
    <cofactor evidence="1">
        <name>Zn(2+)</name>
        <dbReference type="ChEBI" id="CHEBI:29105"/>
    </cofactor>
</comment>
<dbReference type="PANTHER" id="PTHR35864:SF1">
    <property type="entry name" value="ZINC METALLOPROTEASE YWHC-RELATED"/>
    <property type="match status" value="1"/>
</dbReference>
<dbReference type="RefSeq" id="WP_270879475.1">
    <property type="nucleotide sequence ID" value="NZ_JAQFVF010000024.1"/>
</dbReference>
<dbReference type="InterPro" id="IPR044537">
    <property type="entry name" value="Rip2-like"/>
</dbReference>
<proteinExistence type="inferred from homology"/>
<evidence type="ECO:0000256" key="4">
    <source>
        <dbReference type="ARBA" id="ARBA00022475"/>
    </source>
</evidence>
<dbReference type="GO" id="GO:0008233">
    <property type="term" value="F:peptidase activity"/>
    <property type="evidence" value="ECO:0007669"/>
    <property type="project" value="UniProtKB-KW"/>
</dbReference>